<dbReference type="EMBL" id="MU006562">
    <property type="protein sequence ID" value="KAF2751236.1"/>
    <property type="molecule type" value="Genomic_DNA"/>
</dbReference>
<gene>
    <name evidence="2" type="ORF">M011DRAFT_473741</name>
</gene>
<feature type="region of interest" description="Disordered" evidence="1">
    <location>
        <begin position="404"/>
        <end position="426"/>
    </location>
</feature>
<keyword evidence="3" id="KW-1185">Reference proteome</keyword>
<feature type="region of interest" description="Disordered" evidence="1">
    <location>
        <begin position="349"/>
        <end position="372"/>
    </location>
</feature>
<proteinExistence type="predicted"/>
<organism evidence="2 3">
    <name type="scientific">Sporormia fimetaria CBS 119925</name>
    <dbReference type="NCBI Taxonomy" id="1340428"/>
    <lineage>
        <taxon>Eukaryota</taxon>
        <taxon>Fungi</taxon>
        <taxon>Dikarya</taxon>
        <taxon>Ascomycota</taxon>
        <taxon>Pezizomycotina</taxon>
        <taxon>Dothideomycetes</taxon>
        <taxon>Pleosporomycetidae</taxon>
        <taxon>Pleosporales</taxon>
        <taxon>Sporormiaceae</taxon>
        <taxon>Sporormia</taxon>
    </lineage>
</organism>
<sequence length="759" mass="88005">MASHNPFDRLSDNIKHRIFQLVSREGVFAYNIATGGRESDRSYIKENAFYEPFTYWDWHETYETYTQPDKRKRRLFWENERGYRANGSWPTYPNPLARWEQFQASINDDNRYRVKRIALASWMKLRDLAWVAKELPALEALDLSDLYTGFGDLHPHSEEPILDGRGIPKWRDIGAILGSTTPRSPRGAEHMPLLGRLKWLGIPHDFRNPTGEDAFSSILQYCRRLETISIRAPPGYDSYYWSDRSIEGEMDPHQKVCVPLARILDKIPRSVTKLELRQYFGFLKILMPALARNTNIERVGLDLGAWCQVDPFRQARDTPNRCDTVMDEKEIRKDVEDAVNRAFEIAKQPKKPRTLTESPEAALSRASADSGLEREAKDVKALVDQQHMDRTYKDARNTIYTDRGGTILSKDRSNSAHHSPSNYDSASHLQTCFHSEDNHNLLCAQLDTHIASTLPTMLRNLYSFKKNEAEDLPTLYQLEPEAQQRGCDPLNPLSLIQNEKEVDWETAALYYDSNEDDPVAIYRYLHQTFKWRPVFDWDTFMVPGQIESSEDPAFVKMLGDLQSVMDRLRKLFEDLRKAGVPVHLLIRRPSPSFDRTSLHQAALAAAYAREAVGWHRFWATYALEFENLTKLRLRMPAAFDEVAGSARLAKLLEGPGWRQLVYMDERQRMQTEEDLSPTIARYGKEVFEHLPESMEVDTGRFVRRTWFWTRPKAKRTFSEHDTVSTAMTEEQEFQRALEKAREASDLEYEIEAGLIQGEM</sequence>
<reference evidence="2" key="1">
    <citation type="journal article" date="2020" name="Stud. Mycol.">
        <title>101 Dothideomycetes genomes: a test case for predicting lifestyles and emergence of pathogens.</title>
        <authorList>
            <person name="Haridas S."/>
            <person name="Albert R."/>
            <person name="Binder M."/>
            <person name="Bloem J."/>
            <person name="Labutti K."/>
            <person name="Salamov A."/>
            <person name="Andreopoulos B."/>
            <person name="Baker S."/>
            <person name="Barry K."/>
            <person name="Bills G."/>
            <person name="Bluhm B."/>
            <person name="Cannon C."/>
            <person name="Castanera R."/>
            <person name="Culley D."/>
            <person name="Daum C."/>
            <person name="Ezra D."/>
            <person name="Gonzalez J."/>
            <person name="Henrissat B."/>
            <person name="Kuo A."/>
            <person name="Liang C."/>
            <person name="Lipzen A."/>
            <person name="Lutzoni F."/>
            <person name="Magnuson J."/>
            <person name="Mondo S."/>
            <person name="Nolan M."/>
            <person name="Ohm R."/>
            <person name="Pangilinan J."/>
            <person name="Park H.-J."/>
            <person name="Ramirez L."/>
            <person name="Alfaro M."/>
            <person name="Sun H."/>
            <person name="Tritt A."/>
            <person name="Yoshinaga Y."/>
            <person name="Zwiers L.-H."/>
            <person name="Turgeon B."/>
            <person name="Goodwin S."/>
            <person name="Spatafora J."/>
            <person name="Crous P."/>
            <person name="Grigoriev I."/>
        </authorList>
    </citation>
    <scope>NUCLEOTIDE SEQUENCE</scope>
    <source>
        <strain evidence="2">CBS 119925</strain>
    </source>
</reference>
<evidence type="ECO:0000256" key="1">
    <source>
        <dbReference type="SAM" id="MobiDB-lite"/>
    </source>
</evidence>
<dbReference type="AlphaFoldDB" id="A0A6A6VNA3"/>
<evidence type="ECO:0000313" key="3">
    <source>
        <dbReference type="Proteomes" id="UP000799440"/>
    </source>
</evidence>
<name>A0A6A6VNA3_9PLEO</name>
<evidence type="ECO:0000313" key="2">
    <source>
        <dbReference type="EMBL" id="KAF2751236.1"/>
    </source>
</evidence>
<protein>
    <submittedName>
        <fullName evidence="2">Uncharacterized protein</fullName>
    </submittedName>
</protein>
<dbReference type="Proteomes" id="UP000799440">
    <property type="component" value="Unassembled WGS sequence"/>
</dbReference>
<dbReference type="OrthoDB" id="3944206at2759"/>
<feature type="compositionally biased region" description="Polar residues" evidence="1">
    <location>
        <begin position="416"/>
        <end position="426"/>
    </location>
</feature>
<accession>A0A6A6VNA3</accession>